<evidence type="ECO:0000256" key="4">
    <source>
        <dbReference type="ARBA" id="ARBA00023125"/>
    </source>
</evidence>
<accession>A0A4R9FL51</accession>
<dbReference type="InterPro" id="IPR036388">
    <property type="entry name" value="WH-like_DNA-bd_sf"/>
</dbReference>
<keyword evidence="4" id="KW-0238">DNA-binding</keyword>
<dbReference type="InterPro" id="IPR039425">
    <property type="entry name" value="RNA_pol_sigma-70-like"/>
</dbReference>
<dbReference type="Pfam" id="PF04542">
    <property type="entry name" value="Sigma70_r2"/>
    <property type="match status" value="1"/>
</dbReference>
<dbReference type="GO" id="GO:0003677">
    <property type="term" value="F:DNA binding"/>
    <property type="evidence" value="ECO:0007669"/>
    <property type="project" value="UniProtKB-KW"/>
</dbReference>
<gene>
    <name evidence="8" type="ORF">EHO59_15495</name>
</gene>
<dbReference type="SUPFAM" id="SSF88659">
    <property type="entry name" value="Sigma3 and sigma4 domains of RNA polymerase sigma factors"/>
    <property type="match status" value="1"/>
</dbReference>
<dbReference type="InterPro" id="IPR013249">
    <property type="entry name" value="RNA_pol_sigma70_r4_t2"/>
</dbReference>
<feature type="domain" description="RNA polymerase sigma-70 region 2" evidence="6">
    <location>
        <begin position="33"/>
        <end position="95"/>
    </location>
</feature>
<evidence type="ECO:0000313" key="8">
    <source>
        <dbReference type="EMBL" id="TGJ99277.1"/>
    </source>
</evidence>
<organism evidence="8 9">
    <name type="scientific">Leptospira semungkisensis</name>
    <dbReference type="NCBI Taxonomy" id="2484985"/>
    <lineage>
        <taxon>Bacteria</taxon>
        <taxon>Pseudomonadati</taxon>
        <taxon>Spirochaetota</taxon>
        <taxon>Spirochaetia</taxon>
        <taxon>Leptospirales</taxon>
        <taxon>Leptospiraceae</taxon>
        <taxon>Leptospira</taxon>
    </lineage>
</organism>
<evidence type="ECO:0000256" key="1">
    <source>
        <dbReference type="ARBA" id="ARBA00010641"/>
    </source>
</evidence>
<evidence type="ECO:0000259" key="6">
    <source>
        <dbReference type="Pfam" id="PF04542"/>
    </source>
</evidence>
<evidence type="ECO:0000259" key="7">
    <source>
        <dbReference type="Pfam" id="PF08281"/>
    </source>
</evidence>
<dbReference type="GO" id="GO:0006352">
    <property type="term" value="P:DNA-templated transcription initiation"/>
    <property type="evidence" value="ECO:0007669"/>
    <property type="project" value="InterPro"/>
</dbReference>
<evidence type="ECO:0000256" key="3">
    <source>
        <dbReference type="ARBA" id="ARBA00023082"/>
    </source>
</evidence>
<proteinExistence type="inferred from homology"/>
<dbReference type="PANTHER" id="PTHR43133">
    <property type="entry name" value="RNA POLYMERASE ECF-TYPE SIGMA FACTO"/>
    <property type="match status" value="1"/>
</dbReference>
<keyword evidence="5" id="KW-0804">Transcription</keyword>
<comment type="similarity">
    <text evidence="1">Belongs to the sigma-70 factor family. ECF subfamily.</text>
</comment>
<name>A0A4R9FL51_9LEPT</name>
<dbReference type="SUPFAM" id="SSF88946">
    <property type="entry name" value="Sigma2 domain of RNA polymerase sigma factors"/>
    <property type="match status" value="1"/>
</dbReference>
<dbReference type="InterPro" id="IPR013325">
    <property type="entry name" value="RNA_pol_sigma_r2"/>
</dbReference>
<dbReference type="InterPro" id="IPR014284">
    <property type="entry name" value="RNA_pol_sigma-70_dom"/>
</dbReference>
<reference evidence="8" key="1">
    <citation type="journal article" date="2019" name="PLoS Negl. Trop. Dis.">
        <title>Revisiting the worldwide diversity of Leptospira species in the environment.</title>
        <authorList>
            <person name="Vincent A.T."/>
            <person name="Schiettekatte O."/>
            <person name="Bourhy P."/>
            <person name="Veyrier F.J."/>
            <person name="Picardeau M."/>
        </authorList>
    </citation>
    <scope>NUCLEOTIDE SEQUENCE [LARGE SCALE GENOMIC DNA]</scope>
    <source>
        <strain evidence="8">SSS9</strain>
    </source>
</reference>
<evidence type="ECO:0000256" key="5">
    <source>
        <dbReference type="ARBA" id="ARBA00023163"/>
    </source>
</evidence>
<dbReference type="CDD" id="cd06171">
    <property type="entry name" value="Sigma70_r4"/>
    <property type="match status" value="1"/>
</dbReference>
<keyword evidence="2" id="KW-0805">Transcription regulation</keyword>
<dbReference type="NCBIfam" id="TIGR02937">
    <property type="entry name" value="sigma70-ECF"/>
    <property type="match status" value="1"/>
</dbReference>
<keyword evidence="3" id="KW-0731">Sigma factor</keyword>
<comment type="caution">
    <text evidence="8">The sequence shown here is derived from an EMBL/GenBank/DDBJ whole genome shotgun (WGS) entry which is preliminary data.</text>
</comment>
<evidence type="ECO:0000256" key="2">
    <source>
        <dbReference type="ARBA" id="ARBA00023015"/>
    </source>
</evidence>
<dbReference type="Pfam" id="PF08281">
    <property type="entry name" value="Sigma70_r4_2"/>
    <property type="match status" value="1"/>
</dbReference>
<sequence>MVGKQEIWEILSERMRRAQEGDAREYELLLTKCREILTNYLSQKVKDWEDREDLIQDILIGVHKAKITYRPERPFAPWFFSIARYKTIDYIRKTGTRERFVFAEMEEFPQEEKSSPEEEWDLVQGLESWLSVLEPRQRQILTMAKLEGRSVREISQTTGLSESNVKVIVHRSIEKMKRFFSESERTGEDPKTSKK</sequence>
<dbReference type="EMBL" id="RQEP01000019">
    <property type="protein sequence ID" value="TGJ99277.1"/>
    <property type="molecule type" value="Genomic_DNA"/>
</dbReference>
<dbReference type="Proteomes" id="UP000297453">
    <property type="component" value="Unassembled WGS sequence"/>
</dbReference>
<protein>
    <submittedName>
        <fullName evidence="8">RNA polymerase sigma factor</fullName>
    </submittedName>
</protein>
<keyword evidence="9" id="KW-1185">Reference proteome</keyword>
<dbReference type="Gene3D" id="1.10.10.10">
    <property type="entry name" value="Winged helix-like DNA-binding domain superfamily/Winged helix DNA-binding domain"/>
    <property type="match status" value="1"/>
</dbReference>
<dbReference type="InterPro" id="IPR007627">
    <property type="entry name" value="RNA_pol_sigma70_r2"/>
</dbReference>
<dbReference type="AlphaFoldDB" id="A0A4R9FL51"/>
<dbReference type="RefSeq" id="WP_135589368.1">
    <property type="nucleotide sequence ID" value="NZ_RQEP01000019.1"/>
</dbReference>
<dbReference type="GO" id="GO:0016987">
    <property type="term" value="F:sigma factor activity"/>
    <property type="evidence" value="ECO:0007669"/>
    <property type="project" value="UniProtKB-KW"/>
</dbReference>
<evidence type="ECO:0000313" key="9">
    <source>
        <dbReference type="Proteomes" id="UP000297453"/>
    </source>
</evidence>
<feature type="domain" description="RNA polymerase sigma factor 70 region 4 type 2" evidence="7">
    <location>
        <begin position="130"/>
        <end position="176"/>
    </location>
</feature>
<dbReference type="OrthoDB" id="9784984at2"/>
<dbReference type="Gene3D" id="1.10.1740.10">
    <property type="match status" value="1"/>
</dbReference>
<dbReference type="PANTHER" id="PTHR43133:SF8">
    <property type="entry name" value="RNA POLYMERASE SIGMA FACTOR HI_1459-RELATED"/>
    <property type="match status" value="1"/>
</dbReference>
<dbReference type="InterPro" id="IPR013324">
    <property type="entry name" value="RNA_pol_sigma_r3/r4-like"/>
</dbReference>